<gene>
    <name evidence="1" type="ORF">K450DRAFT_248728</name>
</gene>
<sequence>MASSVIGEDIVRLIFESLDDIPPANSPRPLTVDVHDIRRRNAFFFNCALTSRLFSQYSFPFLYRIISVDQLSSQRKLAILELLRESLKKHGHYVWWFTTGSVGLGGFDVVRELLPLLPNVKVLNICRNLSGLQSILRSAKYVERLAFGIESDADRASLINRIMPSRLIQPRVVMSTCTTLELDWTIIDAEIFKILDMFPNMKYLTFGSSCKFRTEFLPVSDAELRDELVVAESVLCRLDRITFGMILSEKLHMLLPLCGNLKAIDIRFVRLISKDSVRLLTTHCKELVEFSFYTSSIDKEAIEELILRPPKRLKSLSMKYLSYNVTGTLLEMVSAQPSVTSHNLVSISLFGMVPPSLDALCALSNLLPNIQHLGFIMKVDYTARELGRALAGFKHLESVHIRRPLFFEASVHPESNERHEQLISELADLLPNIGHIKCFELALTRSCHGDSKSVTKTLQMEAK</sequence>
<dbReference type="GeneID" id="75915618"/>
<evidence type="ECO:0000313" key="2">
    <source>
        <dbReference type="Proteomes" id="UP001206595"/>
    </source>
</evidence>
<organism evidence="1 2">
    <name type="scientific">Umbelopsis ramanniana AG</name>
    <dbReference type="NCBI Taxonomy" id="1314678"/>
    <lineage>
        <taxon>Eukaryota</taxon>
        <taxon>Fungi</taxon>
        <taxon>Fungi incertae sedis</taxon>
        <taxon>Mucoromycota</taxon>
        <taxon>Mucoromycotina</taxon>
        <taxon>Umbelopsidomycetes</taxon>
        <taxon>Umbelopsidales</taxon>
        <taxon>Umbelopsidaceae</taxon>
        <taxon>Umbelopsis</taxon>
    </lineage>
</organism>
<evidence type="ECO:0000313" key="1">
    <source>
        <dbReference type="EMBL" id="KAI8578035.1"/>
    </source>
</evidence>
<comment type="caution">
    <text evidence="1">The sequence shown here is derived from an EMBL/GenBank/DDBJ whole genome shotgun (WGS) entry which is preliminary data.</text>
</comment>
<dbReference type="InterPro" id="IPR032675">
    <property type="entry name" value="LRR_dom_sf"/>
</dbReference>
<keyword evidence="2" id="KW-1185">Reference proteome</keyword>
<reference evidence="1" key="2">
    <citation type="journal article" date="2022" name="Proc. Natl. Acad. Sci. U.S.A.">
        <title>Diploid-dominant life cycles characterize the early evolution of Fungi.</title>
        <authorList>
            <person name="Amses K.R."/>
            <person name="Simmons D.R."/>
            <person name="Longcore J.E."/>
            <person name="Mondo S.J."/>
            <person name="Seto K."/>
            <person name="Jeronimo G.H."/>
            <person name="Bonds A.E."/>
            <person name="Quandt C.A."/>
            <person name="Davis W.J."/>
            <person name="Chang Y."/>
            <person name="Federici B.A."/>
            <person name="Kuo A."/>
            <person name="LaButti K."/>
            <person name="Pangilinan J."/>
            <person name="Andreopoulos W."/>
            <person name="Tritt A."/>
            <person name="Riley R."/>
            <person name="Hundley H."/>
            <person name="Johnson J."/>
            <person name="Lipzen A."/>
            <person name="Barry K."/>
            <person name="Lang B.F."/>
            <person name="Cuomo C.A."/>
            <person name="Buchler N.E."/>
            <person name="Grigoriev I.V."/>
            <person name="Spatafora J.W."/>
            <person name="Stajich J.E."/>
            <person name="James T.Y."/>
        </authorList>
    </citation>
    <scope>NUCLEOTIDE SEQUENCE</scope>
    <source>
        <strain evidence="1">AG</strain>
    </source>
</reference>
<dbReference type="EMBL" id="MU620933">
    <property type="protein sequence ID" value="KAI8578035.1"/>
    <property type="molecule type" value="Genomic_DNA"/>
</dbReference>
<dbReference type="Proteomes" id="UP001206595">
    <property type="component" value="Unassembled WGS sequence"/>
</dbReference>
<dbReference type="Gene3D" id="3.80.10.10">
    <property type="entry name" value="Ribonuclease Inhibitor"/>
    <property type="match status" value="1"/>
</dbReference>
<name>A0AAD5E9C4_UMBRA</name>
<protein>
    <submittedName>
        <fullName evidence="1">Uncharacterized protein</fullName>
    </submittedName>
</protein>
<dbReference type="SUPFAM" id="SSF52047">
    <property type="entry name" value="RNI-like"/>
    <property type="match status" value="1"/>
</dbReference>
<reference evidence="1" key="1">
    <citation type="submission" date="2021-06" db="EMBL/GenBank/DDBJ databases">
        <authorList>
            <consortium name="DOE Joint Genome Institute"/>
            <person name="Mondo S.J."/>
            <person name="Amses K.R."/>
            <person name="Simmons D.R."/>
            <person name="Longcore J.E."/>
            <person name="Seto K."/>
            <person name="Alves G.H."/>
            <person name="Bonds A.E."/>
            <person name="Quandt C.A."/>
            <person name="Davis W.J."/>
            <person name="Chang Y."/>
            <person name="Letcher P.M."/>
            <person name="Powell M.J."/>
            <person name="Kuo A."/>
            <person name="Labutti K."/>
            <person name="Pangilinan J."/>
            <person name="Andreopoulos W."/>
            <person name="Tritt A."/>
            <person name="Riley R."/>
            <person name="Hundley H."/>
            <person name="Johnson J."/>
            <person name="Lipzen A."/>
            <person name="Barry K."/>
            <person name="Berbee M.L."/>
            <person name="Buchler N.E."/>
            <person name="Grigoriev I.V."/>
            <person name="Spatafora J.W."/>
            <person name="Stajich J.E."/>
            <person name="James T.Y."/>
        </authorList>
    </citation>
    <scope>NUCLEOTIDE SEQUENCE</scope>
    <source>
        <strain evidence="1">AG</strain>
    </source>
</reference>
<accession>A0AAD5E9C4</accession>
<dbReference type="AlphaFoldDB" id="A0AAD5E9C4"/>
<dbReference type="RefSeq" id="XP_051443039.1">
    <property type="nucleotide sequence ID" value="XM_051590274.1"/>
</dbReference>
<proteinExistence type="predicted"/>